<accession>A0A518N3I6</accession>
<dbReference type="KEGG" id="lug:FPZ22_05860"/>
<name>A0A518N3I6_9GAMM</name>
<dbReference type="Proteomes" id="UP000316584">
    <property type="component" value="Chromosome"/>
</dbReference>
<dbReference type="RefSeq" id="WP_144891266.1">
    <property type="nucleotide sequence ID" value="NZ_CP042218.1"/>
</dbReference>
<protein>
    <submittedName>
        <fullName evidence="1">Uncharacterized protein</fullName>
    </submittedName>
</protein>
<evidence type="ECO:0000313" key="1">
    <source>
        <dbReference type="EMBL" id="QDW66479.1"/>
    </source>
</evidence>
<dbReference type="AlphaFoldDB" id="A0A518N3I6"/>
<proteinExistence type="predicted"/>
<organism evidence="1 2">
    <name type="scientific">Luteimonas granuli</name>
    <dbReference type="NCBI Taxonomy" id="1176533"/>
    <lineage>
        <taxon>Bacteria</taxon>
        <taxon>Pseudomonadati</taxon>
        <taxon>Pseudomonadota</taxon>
        <taxon>Gammaproteobacteria</taxon>
        <taxon>Lysobacterales</taxon>
        <taxon>Lysobacteraceae</taxon>
        <taxon>Luteimonas</taxon>
    </lineage>
</organism>
<keyword evidence="2" id="KW-1185">Reference proteome</keyword>
<sequence length="59" mass="6051">MPAARPLDPAQAQRFLAAQARLQEGDGAAALRLARALVTEAPQAADRAAAAGDVPGRCR</sequence>
<reference evidence="1 2" key="1">
    <citation type="submission" date="2019-07" db="EMBL/GenBank/DDBJ databases">
        <title>Full genome sequence of Luteimonas sp. Gr-4.</title>
        <authorList>
            <person name="Im W.-T."/>
        </authorList>
    </citation>
    <scope>NUCLEOTIDE SEQUENCE [LARGE SCALE GENOMIC DNA]</scope>
    <source>
        <strain evidence="1 2">Gr-4</strain>
    </source>
</reference>
<dbReference type="EMBL" id="CP042218">
    <property type="protein sequence ID" value="QDW66479.1"/>
    <property type="molecule type" value="Genomic_DNA"/>
</dbReference>
<gene>
    <name evidence="1" type="ORF">FPZ22_05860</name>
</gene>
<evidence type="ECO:0000313" key="2">
    <source>
        <dbReference type="Proteomes" id="UP000316584"/>
    </source>
</evidence>